<dbReference type="PANTHER" id="PTHR33420">
    <property type="entry name" value="FIMBRIAL SUBUNIT ELFA-RELATED"/>
    <property type="match status" value="1"/>
</dbReference>
<sequence>MNTNRLFAIAVLAAATSAANAADGTITFKGLVTDKTCDITTPQGKDFTVTLPTVAKSSLPAAGSTAGRTPFTISLSQCSAGDVATYFEPGASVDFGSGRLLNQAAANAAGNVQIQLLGSNNQFLPVLAAGSGSAQANSQWVTVAADGSASLNYYAEYYATAAASAGEVASSVKYTIIYN</sequence>
<feature type="signal peptide" evidence="5">
    <location>
        <begin position="1"/>
        <end position="21"/>
    </location>
</feature>
<protein>
    <submittedName>
        <fullName evidence="6">Fimbrial protein</fullName>
    </submittedName>
</protein>
<evidence type="ECO:0000313" key="6">
    <source>
        <dbReference type="EMBL" id="MEA5666992.1"/>
    </source>
</evidence>
<dbReference type="Pfam" id="PF16970">
    <property type="entry name" value="FimA"/>
    <property type="match status" value="1"/>
</dbReference>
<dbReference type="Proteomes" id="UP001301653">
    <property type="component" value="Unassembled WGS sequence"/>
</dbReference>
<comment type="caution">
    <text evidence="6">The sequence shown here is derived from an EMBL/GenBank/DDBJ whole genome shotgun (WGS) entry which is preliminary data.</text>
</comment>
<dbReference type="PANTHER" id="PTHR33420:SF3">
    <property type="entry name" value="FIMBRIAL SUBUNIT ELFA"/>
    <property type="match status" value="1"/>
</dbReference>
<evidence type="ECO:0000313" key="7">
    <source>
        <dbReference type="Proteomes" id="UP001301653"/>
    </source>
</evidence>
<dbReference type="InterPro" id="IPR008966">
    <property type="entry name" value="Adhesion_dom_sf"/>
</dbReference>
<keyword evidence="3 5" id="KW-0732">Signal</keyword>
<reference evidence="6 7" key="1">
    <citation type="submission" date="2023-12" db="EMBL/GenBank/DDBJ databases">
        <title>Stenotrophomonas guangdongensis sp. nov., isolated from wilted pepper plants (Capsicum annuum).</title>
        <authorList>
            <person name="Qiu M."/>
            <person name="Li Y."/>
            <person name="Liu Q."/>
            <person name="Zhang X."/>
            <person name="Huang Y."/>
            <person name="Guo R."/>
            <person name="Hu M."/>
            <person name="Zhou J."/>
            <person name="Zhou X."/>
        </authorList>
    </citation>
    <scope>NUCLEOTIDE SEQUENCE [LARGE SCALE GENOMIC DNA]</scope>
    <source>
        <strain evidence="6 7">MH1</strain>
    </source>
</reference>
<keyword evidence="7" id="KW-1185">Reference proteome</keyword>
<evidence type="ECO:0000256" key="5">
    <source>
        <dbReference type="SAM" id="SignalP"/>
    </source>
</evidence>
<dbReference type="Gene3D" id="2.60.40.1090">
    <property type="entry name" value="Fimbrial-type adhesion domain"/>
    <property type="match status" value="1"/>
</dbReference>
<evidence type="ECO:0000256" key="3">
    <source>
        <dbReference type="ARBA" id="ARBA00022729"/>
    </source>
</evidence>
<dbReference type="InterPro" id="IPR036937">
    <property type="entry name" value="Adhesion_dom_fimbrial_sf"/>
</dbReference>
<evidence type="ECO:0000256" key="2">
    <source>
        <dbReference type="ARBA" id="ARBA00006671"/>
    </source>
</evidence>
<dbReference type="EMBL" id="JAYFUH010000064">
    <property type="protein sequence ID" value="MEA5666992.1"/>
    <property type="molecule type" value="Genomic_DNA"/>
</dbReference>
<accession>A0ABU5V1Z0</accession>
<comment type="similarity">
    <text evidence="2">Belongs to the fimbrial protein family.</text>
</comment>
<dbReference type="InterPro" id="IPR039458">
    <property type="entry name" value="FimA-like"/>
</dbReference>
<feature type="chain" id="PRO_5045293153" evidence="5">
    <location>
        <begin position="22"/>
        <end position="179"/>
    </location>
</feature>
<proteinExistence type="inferred from homology"/>
<dbReference type="RefSeq" id="WP_323438193.1">
    <property type="nucleotide sequence ID" value="NZ_JAYFUH010000064.1"/>
</dbReference>
<name>A0ABU5V1Z0_9GAMM</name>
<keyword evidence="4" id="KW-0281">Fimbrium</keyword>
<comment type="subcellular location">
    <subcellularLocation>
        <location evidence="1">Fimbrium</location>
    </subcellularLocation>
</comment>
<evidence type="ECO:0000256" key="4">
    <source>
        <dbReference type="ARBA" id="ARBA00023263"/>
    </source>
</evidence>
<dbReference type="SUPFAM" id="SSF49401">
    <property type="entry name" value="Bacterial adhesins"/>
    <property type="match status" value="1"/>
</dbReference>
<evidence type="ECO:0000256" key="1">
    <source>
        <dbReference type="ARBA" id="ARBA00004561"/>
    </source>
</evidence>
<gene>
    <name evidence="6" type="ORF">VA603_05510</name>
</gene>
<dbReference type="InterPro" id="IPR050263">
    <property type="entry name" value="Bact_Fimbrial_Adh_Pro"/>
</dbReference>
<organism evidence="6 7">
    <name type="scientific">Stenotrophomonas capsici</name>
    <dbReference type="NCBI Taxonomy" id="3110230"/>
    <lineage>
        <taxon>Bacteria</taxon>
        <taxon>Pseudomonadati</taxon>
        <taxon>Pseudomonadota</taxon>
        <taxon>Gammaproteobacteria</taxon>
        <taxon>Lysobacterales</taxon>
        <taxon>Lysobacteraceae</taxon>
        <taxon>Stenotrophomonas</taxon>
    </lineage>
</organism>